<comment type="caution">
    <text evidence="4">The sequence shown here is derived from an EMBL/GenBank/DDBJ whole genome shotgun (WGS) entry which is preliminary data.</text>
</comment>
<dbReference type="InterPro" id="IPR025558">
    <property type="entry name" value="DUF4283"/>
</dbReference>
<organism evidence="4 5">
    <name type="scientific">Solanum commersonii</name>
    <name type="common">Commerson's wild potato</name>
    <name type="synonym">Commerson's nightshade</name>
    <dbReference type="NCBI Taxonomy" id="4109"/>
    <lineage>
        <taxon>Eukaryota</taxon>
        <taxon>Viridiplantae</taxon>
        <taxon>Streptophyta</taxon>
        <taxon>Embryophyta</taxon>
        <taxon>Tracheophyta</taxon>
        <taxon>Spermatophyta</taxon>
        <taxon>Magnoliopsida</taxon>
        <taxon>eudicotyledons</taxon>
        <taxon>Gunneridae</taxon>
        <taxon>Pentapetalae</taxon>
        <taxon>asterids</taxon>
        <taxon>lamiids</taxon>
        <taxon>Solanales</taxon>
        <taxon>Solanaceae</taxon>
        <taxon>Solanoideae</taxon>
        <taxon>Solaneae</taxon>
        <taxon>Solanum</taxon>
    </lineage>
</organism>
<keyword evidence="2" id="KW-0732">Signal</keyword>
<keyword evidence="5" id="KW-1185">Reference proteome</keyword>
<gene>
    <name evidence="4" type="ORF">H5410_035493</name>
</gene>
<sequence length="455" mass="52582">MVKISIKVLRWLVSIFIEASKVQGKVIRRWKLKEHFAEFYCSLKYNENGRFVSFIAIQGQNKSIIITPEASYMGGWSNIVHKIAKLIYEPNLQPKPQVNMGKQSNTSYREAVQSSRWMTDSMKRAKLHVKEAHIEVTSGAPLAETDLLNRCIVGRFQDTLQETLALNDLRRWACNTWKSVIGVNVFAMNDGQFLFEFPSRVAAEHVMSGVWVWKKMNLSLYWWKPTTGCWPDEVKRDWVWIRVMGLPLSLWSSSIFKQIGDQCVGFIETEEETKLKNHLHWARIKVKGDGEKVPREVKISNDGYTYKVPIWCEVPVTVRKVETRRENEDREPLGKEVSRPSTMEKPTVYTPQHVGTSTAGELLNWESRDQARDRSWKGKGQLHAVAGQISERKNQGPKKALGPTRFKQKEGSQEAQRLDLVSVEIMANLSQTKTQNRFKNLDNLEVEERNFMPRE</sequence>
<evidence type="ECO:0000256" key="2">
    <source>
        <dbReference type="SAM" id="SignalP"/>
    </source>
</evidence>
<evidence type="ECO:0000313" key="5">
    <source>
        <dbReference type="Proteomes" id="UP000824120"/>
    </source>
</evidence>
<feature type="signal peptide" evidence="2">
    <location>
        <begin position="1"/>
        <end position="24"/>
    </location>
</feature>
<evidence type="ECO:0000259" key="3">
    <source>
        <dbReference type="Pfam" id="PF14111"/>
    </source>
</evidence>
<dbReference type="Pfam" id="PF14111">
    <property type="entry name" value="DUF4283"/>
    <property type="match status" value="1"/>
</dbReference>
<feature type="region of interest" description="Disordered" evidence="1">
    <location>
        <begin position="369"/>
        <end position="414"/>
    </location>
</feature>
<feature type="domain" description="DUF4283" evidence="3">
    <location>
        <begin position="145"/>
        <end position="231"/>
    </location>
</feature>
<evidence type="ECO:0000256" key="1">
    <source>
        <dbReference type="SAM" id="MobiDB-lite"/>
    </source>
</evidence>
<dbReference type="PANTHER" id="PTHR34427:SF15">
    <property type="entry name" value="DUF4283 DOMAIN-CONTAINING PROTEIN"/>
    <property type="match status" value="1"/>
</dbReference>
<name>A0A9J5Y219_SOLCO</name>
<dbReference type="OrthoDB" id="1729074at2759"/>
<evidence type="ECO:0000313" key="4">
    <source>
        <dbReference type="EMBL" id="KAG5594261.1"/>
    </source>
</evidence>
<feature type="compositionally biased region" description="Basic and acidic residues" evidence="1">
    <location>
        <begin position="323"/>
        <end position="338"/>
    </location>
</feature>
<dbReference type="PANTHER" id="PTHR34427">
    <property type="entry name" value="DUF4283 DOMAIN PROTEIN"/>
    <property type="match status" value="1"/>
</dbReference>
<feature type="region of interest" description="Disordered" evidence="1">
    <location>
        <begin position="323"/>
        <end position="354"/>
    </location>
</feature>
<proteinExistence type="predicted"/>
<accession>A0A9J5Y219</accession>
<dbReference type="EMBL" id="JACXVP010000007">
    <property type="protein sequence ID" value="KAG5594261.1"/>
    <property type="molecule type" value="Genomic_DNA"/>
</dbReference>
<feature type="chain" id="PRO_5039937227" description="DUF4283 domain-containing protein" evidence="2">
    <location>
        <begin position="25"/>
        <end position="455"/>
    </location>
</feature>
<protein>
    <recommendedName>
        <fullName evidence="3">DUF4283 domain-containing protein</fullName>
    </recommendedName>
</protein>
<dbReference type="AlphaFoldDB" id="A0A9J5Y219"/>
<reference evidence="4 5" key="1">
    <citation type="submission" date="2020-09" db="EMBL/GenBank/DDBJ databases">
        <title>De no assembly of potato wild relative species, Solanum commersonii.</title>
        <authorList>
            <person name="Cho K."/>
        </authorList>
    </citation>
    <scope>NUCLEOTIDE SEQUENCE [LARGE SCALE GENOMIC DNA]</scope>
    <source>
        <strain evidence="4">LZ3.2</strain>
        <tissue evidence="4">Leaf</tissue>
    </source>
</reference>
<dbReference type="Proteomes" id="UP000824120">
    <property type="component" value="Chromosome 7"/>
</dbReference>